<dbReference type="HOGENOM" id="CLU_211062_0_0_9"/>
<dbReference type="AlphaFoldDB" id="E6UCD5"/>
<dbReference type="RefSeq" id="WP_013496919.1">
    <property type="nucleotide sequence ID" value="NC_014833.1"/>
</dbReference>
<dbReference type="KEGG" id="ral:Rumal_0170"/>
<proteinExistence type="predicted"/>
<evidence type="ECO:0000313" key="1">
    <source>
        <dbReference type="EMBL" id="ADU20727.1"/>
    </source>
</evidence>
<dbReference type="Proteomes" id="UP000006919">
    <property type="component" value="Chromosome"/>
</dbReference>
<sequence>MKVQKITDKIKLSEENVKAEGGGCLKDCAEIQYTGKNSAKGCRRTTVYTAKYTNMW</sequence>
<name>E6UCD5_RUMA7</name>
<accession>E6UCD5</accession>
<gene>
    <name evidence="1" type="ordered locus">Rumal_0170</name>
</gene>
<organism evidence="1 2">
    <name type="scientific">Ruminococcus albus (strain ATCC 27210 / DSM 20455 / JCM 14654 / NCDO 2250 / 7)</name>
    <dbReference type="NCBI Taxonomy" id="697329"/>
    <lineage>
        <taxon>Bacteria</taxon>
        <taxon>Bacillati</taxon>
        <taxon>Bacillota</taxon>
        <taxon>Clostridia</taxon>
        <taxon>Eubacteriales</taxon>
        <taxon>Oscillospiraceae</taxon>
        <taxon>Ruminococcus</taxon>
    </lineage>
</organism>
<reference evidence="1 2" key="1">
    <citation type="journal article" date="2011" name="J. Bacteriol.">
        <title>Complete genome of the cellulolytic ruminal bacterium Ruminococcus albus 7.</title>
        <authorList>
            <person name="Suen G."/>
            <person name="Stevenson D.M."/>
            <person name="Bruce D.C."/>
            <person name="Chertkov O."/>
            <person name="Copeland A."/>
            <person name="Cheng J.F."/>
            <person name="Detter C."/>
            <person name="Detter J.C."/>
            <person name="Goodwin L.A."/>
            <person name="Han C.S."/>
            <person name="Hauser L.J."/>
            <person name="Ivanova N.N."/>
            <person name="Kyrpides N.C."/>
            <person name="Land M.L."/>
            <person name="Lapidus A."/>
            <person name="Lucas S."/>
            <person name="Ovchinnikova G."/>
            <person name="Pitluck S."/>
            <person name="Tapia R."/>
            <person name="Woyke T."/>
            <person name="Boyum J."/>
            <person name="Mead D."/>
            <person name="Weimer P.J."/>
        </authorList>
    </citation>
    <scope>NUCLEOTIDE SEQUENCE [LARGE SCALE GENOMIC DNA]</scope>
    <source>
        <strain evidence="2">ATCC 27210 / DSM 20455 / JCM 14654 / NCDO 2250 / 7</strain>
    </source>
</reference>
<evidence type="ECO:0000313" key="2">
    <source>
        <dbReference type="Proteomes" id="UP000006919"/>
    </source>
</evidence>
<dbReference type="STRING" id="697329.Rumal_0170"/>
<dbReference type="EMBL" id="CP002403">
    <property type="protein sequence ID" value="ADU20727.1"/>
    <property type="molecule type" value="Genomic_DNA"/>
</dbReference>
<protein>
    <submittedName>
        <fullName evidence="1">Uncharacterized protein</fullName>
    </submittedName>
</protein>